<dbReference type="PROSITE" id="PS50109">
    <property type="entry name" value="HIS_KIN"/>
    <property type="match status" value="1"/>
</dbReference>
<dbReference type="RefSeq" id="WP_306975026.1">
    <property type="nucleotide sequence ID" value="NZ_JAUSTQ010000003.1"/>
</dbReference>
<dbReference type="SMART" id="SM00388">
    <property type="entry name" value="HisKA"/>
    <property type="match status" value="1"/>
</dbReference>
<evidence type="ECO:0000259" key="11">
    <source>
        <dbReference type="PROSITE" id="PS50113"/>
    </source>
</evidence>
<dbReference type="InterPro" id="IPR000014">
    <property type="entry name" value="PAS"/>
</dbReference>
<keyword evidence="13" id="KW-1185">Reference proteome</keyword>
<dbReference type="PROSITE" id="PS50112">
    <property type="entry name" value="PAS"/>
    <property type="match status" value="1"/>
</dbReference>
<dbReference type="PANTHER" id="PTHR43065:SF34">
    <property type="entry name" value="SPORULATION KINASE A"/>
    <property type="match status" value="1"/>
</dbReference>
<dbReference type="PANTHER" id="PTHR43065">
    <property type="entry name" value="SENSOR HISTIDINE KINASE"/>
    <property type="match status" value="1"/>
</dbReference>
<feature type="domain" description="PAC" evidence="11">
    <location>
        <begin position="96"/>
        <end position="148"/>
    </location>
</feature>
<dbReference type="Gene3D" id="3.30.565.10">
    <property type="entry name" value="Histidine kinase-like ATPase, C-terminal domain"/>
    <property type="match status" value="1"/>
</dbReference>
<evidence type="ECO:0000256" key="2">
    <source>
        <dbReference type="ARBA" id="ARBA00012438"/>
    </source>
</evidence>
<dbReference type="InterPro" id="IPR004358">
    <property type="entry name" value="Sig_transdc_His_kin-like_C"/>
</dbReference>
<dbReference type="InterPro" id="IPR003661">
    <property type="entry name" value="HisK_dim/P_dom"/>
</dbReference>
<evidence type="ECO:0000259" key="10">
    <source>
        <dbReference type="PROSITE" id="PS50112"/>
    </source>
</evidence>
<dbReference type="EC" id="2.7.13.3" evidence="2"/>
<evidence type="ECO:0000256" key="5">
    <source>
        <dbReference type="ARBA" id="ARBA00022741"/>
    </source>
</evidence>
<reference evidence="12 13" key="1">
    <citation type="submission" date="2023-07" db="EMBL/GenBank/DDBJ databases">
        <title>Genomic Encyclopedia of Type Strains, Phase IV (KMG-IV): sequencing the most valuable type-strain genomes for metagenomic binning, comparative biology and taxonomic classification.</title>
        <authorList>
            <person name="Goeker M."/>
        </authorList>
    </citation>
    <scope>NUCLEOTIDE SEQUENCE [LARGE SCALE GENOMIC DNA]</scope>
    <source>
        <strain evidence="12 13">DSM 16460</strain>
    </source>
</reference>
<dbReference type="CDD" id="cd00082">
    <property type="entry name" value="HisKA"/>
    <property type="match status" value="1"/>
</dbReference>
<sequence>MLHEPLTFLDMNAIQNDVPNSSLIEASHYWCDEHSMAVKIIYDESLEIAFVSKSVYHVFGYERDELMKQSILQYIHPEHRDSLRDLVKTLPIDDKKSHEFRLLNSDGEYIDCLANSGQIVDPDTNKPFYVSVIQDIMEHKQAQQMLISSEKLSTAGQLAASIAHEIRNPITSLKGFLQLLETGIEGKEEYLAIMKDEIEKIEAISTEMLYIAKPSPNEFEQANIISILEDICMLMRSQARMNDIDLVLETDVEIHEIYCDPMQLKQVFINLIKNAIEAMENPGIITIRINTNEILTIEVIDEGPGVPDSLKEKLGQPFFTTKDKGTGLGLMVTLDILQNHHAELSILDREPQGSIFKIDFK</sequence>
<keyword evidence="8" id="KW-0902">Two-component regulatory system</keyword>
<dbReference type="EMBL" id="JAUSTQ010000003">
    <property type="protein sequence ID" value="MDQ0158929.1"/>
    <property type="molecule type" value="Genomic_DNA"/>
</dbReference>
<keyword evidence="3" id="KW-0597">Phosphoprotein</keyword>
<dbReference type="SUPFAM" id="SSF47384">
    <property type="entry name" value="Homodimeric domain of signal transducing histidine kinase"/>
    <property type="match status" value="1"/>
</dbReference>
<evidence type="ECO:0000256" key="1">
    <source>
        <dbReference type="ARBA" id="ARBA00000085"/>
    </source>
</evidence>
<dbReference type="PRINTS" id="PR00344">
    <property type="entry name" value="BCTRLSENSOR"/>
</dbReference>
<keyword evidence="4" id="KW-0808">Transferase</keyword>
<dbReference type="Gene3D" id="1.10.287.130">
    <property type="match status" value="1"/>
</dbReference>
<feature type="domain" description="Histidine kinase" evidence="9">
    <location>
        <begin position="161"/>
        <end position="361"/>
    </location>
</feature>
<dbReference type="InterPro" id="IPR036890">
    <property type="entry name" value="HATPase_C_sf"/>
</dbReference>
<evidence type="ECO:0000256" key="6">
    <source>
        <dbReference type="ARBA" id="ARBA00022777"/>
    </source>
</evidence>
<gene>
    <name evidence="12" type="ORF">J2S77_000893</name>
</gene>
<dbReference type="InterPro" id="IPR000700">
    <property type="entry name" value="PAS-assoc_C"/>
</dbReference>
<evidence type="ECO:0000256" key="4">
    <source>
        <dbReference type="ARBA" id="ARBA00022679"/>
    </source>
</evidence>
<dbReference type="Pfam" id="PF08447">
    <property type="entry name" value="PAS_3"/>
    <property type="match status" value="1"/>
</dbReference>
<accession>A0ABT9VDE6</accession>
<comment type="caution">
    <text evidence="12">The sequence shown here is derived from an EMBL/GenBank/DDBJ whole genome shotgun (WGS) entry which is preliminary data.</text>
</comment>
<dbReference type="InterPro" id="IPR036097">
    <property type="entry name" value="HisK_dim/P_sf"/>
</dbReference>
<dbReference type="Pfam" id="PF00512">
    <property type="entry name" value="HisKA"/>
    <property type="match status" value="1"/>
</dbReference>
<evidence type="ECO:0000256" key="7">
    <source>
        <dbReference type="ARBA" id="ARBA00022840"/>
    </source>
</evidence>
<dbReference type="InterPro" id="IPR003594">
    <property type="entry name" value="HATPase_dom"/>
</dbReference>
<organism evidence="12 13">
    <name type="scientific">Alkalibacillus salilacus</name>
    <dbReference type="NCBI Taxonomy" id="284582"/>
    <lineage>
        <taxon>Bacteria</taxon>
        <taxon>Bacillati</taxon>
        <taxon>Bacillota</taxon>
        <taxon>Bacilli</taxon>
        <taxon>Bacillales</taxon>
        <taxon>Bacillaceae</taxon>
        <taxon>Alkalibacillus</taxon>
    </lineage>
</organism>
<evidence type="ECO:0000256" key="8">
    <source>
        <dbReference type="ARBA" id="ARBA00023012"/>
    </source>
</evidence>
<evidence type="ECO:0000256" key="3">
    <source>
        <dbReference type="ARBA" id="ARBA00022553"/>
    </source>
</evidence>
<dbReference type="SUPFAM" id="SSF55785">
    <property type="entry name" value="PYP-like sensor domain (PAS domain)"/>
    <property type="match status" value="1"/>
</dbReference>
<dbReference type="InterPro" id="IPR035965">
    <property type="entry name" value="PAS-like_dom_sf"/>
</dbReference>
<dbReference type="CDD" id="cd00130">
    <property type="entry name" value="PAS"/>
    <property type="match status" value="1"/>
</dbReference>
<dbReference type="PROSITE" id="PS50113">
    <property type="entry name" value="PAC"/>
    <property type="match status" value="1"/>
</dbReference>
<protein>
    <recommendedName>
        <fullName evidence="2">histidine kinase</fullName>
        <ecNumber evidence="2">2.7.13.3</ecNumber>
    </recommendedName>
</protein>
<dbReference type="Gene3D" id="3.30.450.20">
    <property type="entry name" value="PAS domain"/>
    <property type="match status" value="1"/>
</dbReference>
<dbReference type="SUPFAM" id="SSF55874">
    <property type="entry name" value="ATPase domain of HSP90 chaperone/DNA topoisomerase II/histidine kinase"/>
    <property type="match status" value="1"/>
</dbReference>
<evidence type="ECO:0000313" key="12">
    <source>
        <dbReference type="EMBL" id="MDQ0158929.1"/>
    </source>
</evidence>
<dbReference type="SMART" id="SM00387">
    <property type="entry name" value="HATPase_c"/>
    <property type="match status" value="1"/>
</dbReference>
<dbReference type="Proteomes" id="UP001224359">
    <property type="component" value="Unassembled WGS sequence"/>
</dbReference>
<keyword evidence="5" id="KW-0547">Nucleotide-binding</keyword>
<keyword evidence="6" id="KW-0418">Kinase</keyword>
<dbReference type="NCBIfam" id="TIGR00229">
    <property type="entry name" value="sensory_box"/>
    <property type="match status" value="1"/>
</dbReference>
<evidence type="ECO:0000259" key="9">
    <source>
        <dbReference type="PROSITE" id="PS50109"/>
    </source>
</evidence>
<name>A0ABT9VDE6_9BACI</name>
<proteinExistence type="predicted"/>
<comment type="catalytic activity">
    <reaction evidence="1">
        <text>ATP + protein L-histidine = ADP + protein N-phospho-L-histidine.</text>
        <dbReference type="EC" id="2.7.13.3"/>
    </reaction>
</comment>
<dbReference type="InterPro" id="IPR005467">
    <property type="entry name" value="His_kinase_dom"/>
</dbReference>
<dbReference type="Pfam" id="PF02518">
    <property type="entry name" value="HATPase_c"/>
    <property type="match status" value="1"/>
</dbReference>
<evidence type="ECO:0000313" key="13">
    <source>
        <dbReference type="Proteomes" id="UP001224359"/>
    </source>
</evidence>
<dbReference type="InterPro" id="IPR013655">
    <property type="entry name" value="PAS_fold_3"/>
</dbReference>
<feature type="domain" description="PAS" evidence="10">
    <location>
        <begin position="40"/>
        <end position="88"/>
    </location>
</feature>
<keyword evidence="7" id="KW-0067">ATP-binding</keyword>